<keyword evidence="3" id="KW-1185">Reference proteome</keyword>
<reference evidence="2 3" key="1">
    <citation type="submission" date="2024-09" db="EMBL/GenBank/DDBJ databases">
        <authorList>
            <person name="Sun Q."/>
            <person name="Mori K."/>
        </authorList>
    </citation>
    <scope>NUCLEOTIDE SEQUENCE [LARGE SCALE GENOMIC DNA]</scope>
    <source>
        <strain evidence="2 3">TBRC 3947</strain>
    </source>
</reference>
<evidence type="ECO:0000313" key="3">
    <source>
        <dbReference type="Proteomes" id="UP001589867"/>
    </source>
</evidence>
<comment type="caution">
    <text evidence="2">The sequence shown here is derived from an EMBL/GenBank/DDBJ whole genome shotgun (WGS) entry which is preliminary data.</text>
</comment>
<keyword evidence="1" id="KW-0812">Transmembrane</keyword>
<feature type="transmembrane region" description="Helical" evidence="1">
    <location>
        <begin position="27"/>
        <end position="47"/>
    </location>
</feature>
<sequence>MPCWASWGAVWVLGALTLPLSMGQLAIALFAYGWVGAAAGVLLISAVSSPACGASSR</sequence>
<protein>
    <submittedName>
        <fullName evidence="2">Uncharacterized protein</fullName>
    </submittedName>
</protein>
<accession>A0ABV6LW12</accession>
<name>A0ABV6LW12_9ACTN</name>
<dbReference type="RefSeq" id="WP_377244805.1">
    <property type="nucleotide sequence ID" value="NZ_JBHLUH010000004.1"/>
</dbReference>
<dbReference type="Proteomes" id="UP001589867">
    <property type="component" value="Unassembled WGS sequence"/>
</dbReference>
<proteinExistence type="predicted"/>
<gene>
    <name evidence="2" type="ORF">ACFFIA_02930</name>
</gene>
<dbReference type="EMBL" id="JBHLUH010000004">
    <property type="protein sequence ID" value="MFC0526610.1"/>
    <property type="molecule type" value="Genomic_DNA"/>
</dbReference>
<keyword evidence="1" id="KW-1133">Transmembrane helix</keyword>
<keyword evidence="1" id="KW-0472">Membrane</keyword>
<organism evidence="2 3">
    <name type="scientific">Phytohabitans kaempferiae</name>
    <dbReference type="NCBI Taxonomy" id="1620943"/>
    <lineage>
        <taxon>Bacteria</taxon>
        <taxon>Bacillati</taxon>
        <taxon>Actinomycetota</taxon>
        <taxon>Actinomycetes</taxon>
        <taxon>Micromonosporales</taxon>
        <taxon>Micromonosporaceae</taxon>
    </lineage>
</organism>
<evidence type="ECO:0000313" key="2">
    <source>
        <dbReference type="EMBL" id="MFC0526610.1"/>
    </source>
</evidence>
<evidence type="ECO:0000256" key="1">
    <source>
        <dbReference type="SAM" id="Phobius"/>
    </source>
</evidence>